<keyword evidence="1" id="KW-0812">Transmembrane</keyword>
<feature type="domain" description="Cytochrome b5 heme-binding" evidence="2">
    <location>
        <begin position="9"/>
        <end position="81"/>
    </location>
</feature>
<evidence type="ECO:0000256" key="1">
    <source>
        <dbReference type="SAM" id="Phobius"/>
    </source>
</evidence>
<dbReference type="Gene3D" id="3.10.120.10">
    <property type="entry name" value="Cytochrome b5-like heme/steroid binding domain"/>
    <property type="match status" value="1"/>
</dbReference>
<organism evidence="3 4">
    <name type="scientific">Solidesulfovibrio carbinolicus</name>
    <dbReference type="NCBI Taxonomy" id="296842"/>
    <lineage>
        <taxon>Bacteria</taxon>
        <taxon>Pseudomonadati</taxon>
        <taxon>Thermodesulfobacteriota</taxon>
        <taxon>Desulfovibrionia</taxon>
        <taxon>Desulfovibrionales</taxon>
        <taxon>Desulfovibrionaceae</taxon>
        <taxon>Solidesulfovibrio</taxon>
    </lineage>
</organism>
<dbReference type="Pfam" id="PF09990">
    <property type="entry name" value="DUF2231"/>
    <property type="match status" value="1"/>
</dbReference>
<gene>
    <name evidence="3" type="ORF">C3Y92_16900</name>
</gene>
<feature type="transmembrane region" description="Helical" evidence="1">
    <location>
        <begin position="180"/>
        <end position="199"/>
    </location>
</feature>
<dbReference type="Pfam" id="PF00173">
    <property type="entry name" value="Cyt-b5"/>
    <property type="match status" value="1"/>
</dbReference>
<accession>A0A4P6HRH4</accession>
<dbReference type="AlphaFoldDB" id="A0A4P6HRH4"/>
<dbReference type="RefSeq" id="WP_129354633.1">
    <property type="nucleotide sequence ID" value="NZ_CP026538.1"/>
</dbReference>
<dbReference type="Proteomes" id="UP000293296">
    <property type="component" value="Chromosome"/>
</dbReference>
<keyword evidence="1" id="KW-0472">Membrane</keyword>
<evidence type="ECO:0000313" key="4">
    <source>
        <dbReference type="Proteomes" id="UP000293296"/>
    </source>
</evidence>
<feature type="transmembrane region" description="Helical" evidence="1">
    <location>
        <begin position="142"/>
        <end position="168"/>
    </location>
</feature>
<evidence type="ECO:0000259" key="2">
    <source>
        <dbReference type="SMART" id="SM01117"/>
    </source>
</evidence>
<name>A0A4P6HRH4_9BACT</name>
<dbReference type="OrthoDB" id="9785263at2"/>
<keyword evidence="4" id="KW-1185">Reference proteome</keyword>
<proteinExistence type="predicted"/>
<dbReference type="SMART" id="SM01117">
    <property type="entry name" value="Cyt-b5"/>
    <property type="match status" value="1"/>
</dbReference>
<dbReference type="InterPro" id="IPR001199">
    <property type="entry name" value="Cyt_B5-like_heme/steroid-bd"/>
</dbReference>
<protein>
    <submittedName>
        <fullName evidence="3">Cytochrome b5</fullName>
    </submittedName>
</protein>
<dbReference type="SUPFAM" id="SSF55856">
    <property type="entry name" value="Cytochrome b5-like heme/steroid binding domain"/>
    <property type="match status" value="1"/>
</dbReference>
<dbReference type="KEGG" id="dcb:C3Y92_16900"/>
<feature type="transmembrane region" description="Helical" evidence="1">
    <location>
        <begin position="117"/>
        <end position="136"/>
    </location>
</feature>
<reference evidence="3 4" key="1">
    <citation type="submission" date="2018-02" db="EMBL/GenBank/DDBJ databases">
        <title>Genome sequence of Desulfovibrio carbinolicus DSM 3852.</title>
        <authorList>
            <person name="Wilbanks E."/>
            <person name="Skennerton C.T."/>
            <person name="Orphan V.J."/>
        </authorList>
    </citation>
    <scope>NUCLEOTIDE SEQUENCE [LARGE SCALE GENOMIC DNA]</scope>
    <source>
        <strain evidence="3 4">DSM 3852</strain>
    </source>
</reference>
<dbReference type="InterPro" id="IPR019251">
    <property type="entry name" value="DUF2231_TM"/>
</dbReference>
<dbReference type="EMBL" id="CP026538">
    <property type="protein sequence ID" value="QAZ68820.1"/>
    <property type="molecule type" value="Genomic_DNA"/>
</dbReference>
<feature type="transmembrane region" description="Helical" evidence="1">
    <location>
        <begin position="211"/>
        <end position="240"/>
    </location>
</feature>
<dbReference type="InterPro" id="IPR036400">
    <property type="entry name" value="Cyt_B5-like_heme/steroid_sf"/>
</dbReference>
<evidence type="ECO:0000313" key="3">
    <source>
        <dbReference type="EMBL" id="QAZ68820.1"/>
    </source>
</evidence>
<keyword evidence="1" id="KW-1133">Transmembrane helix</keyword>
<sequence length="245" mass="26738">MSQNPEKRFTPQELAAFDGTDGKPTYLAYNGVVYDVSASRLWKAGKHMNRHHAGGDMGLELSQAPHNPDVLERFPRVGLLDAPALKPEPAADRVPPWLAKCMKRFPMLKRHPHPMTVHFPIAFCTAAPLCLLLALVTGNQTFAAALPVLLGLALVFTPVAIVTGLFTWWLNYASARVTPIMIKLAATPVLFLALLWTFIESVKTPDIMAEAGSHIGFVLVVLALMPIVSVIGWFGAALTFPPHDD</sequence>